<sequence>MAGLCEGGNKPAGSLKARNKYWCTDRNSHGNMFVRDRAYLLVFRTEPIRAWRVKHMSDGAHGTVTLLSTIWRQAMIEAAVTSDCEYAIRKVQDNTEGLELNGLHQLLVYADGVNMLGEYPQTIRENTGILLEASKEIGLEVNPEKTKYMIMSRDENIVRNGNIKIGNLSFEEVEKFKYLGATVTNINDTREEIKHRINMGNACYYSVEKHLSSSLLSKNLKVRIYKTVILPVVLYGCETWTLTLREEQRLRVFENKFPRKIFGAKRDEVTGEWRKLHNTELQALYSSPDIQ</sequence>
<reference evidence="1 2" key="1">
    <citation type="journal article" date="2022" name="Allergy">
        <title>Genome assembly and annotation of Periplaneta americana reveal a comprehensive cockroach allergen profile.</title>
        <authorList>
            <person name="Wang L."/>
            <person name="Xiong Q."/>
            <person name="Saelim N."/>
            <person name="Wang L."/>
            <person name="Nong W."/>
            <person name="Wan A.T."/>
            <person name="Shi M."/>
            <person name="Liu X."/>
            <person name="Cao Q."/>
            <person name="Hui J.H.L."/>
            <person name="Sookrung N."/>
            <person name="Leung T.F."/>
            <person name="Tungtrongchitr A."/>
            <person name="Tsui S.K.W."/>
        </authorList>
    </citation>
    <scope>NUCLEOTIDE SEQUENCE [LARGE SCALE GENOMIC DNA]</scope>
    <source>
        <strain evidence="1">PWHHKU_190912</strain>
    </source>
</reference>
<accession>A0ABQ8SYZ4</accession>
<dbReference type="PANTHER" id="PTHR47027:SF29">
    <property type="entry name" value="C2H2-TYPE DOMAIN-CONTAINING PROTEIN"/>
    <property type="match status" value="1"/>
</dbReference>
<proteinExistence type="predicted"/>
<organism evidence="1 2">
    <name type="scientific">Periplaneta americana</name>
    <name type="common">American cockroach</name>
    <name type="synonym">Blatta americana</name>
    <dbReference type="NCBI Taxonomy" id="6978"/>
    <lineage>
        <taxon>Eukaryota</taxon>
        <taxon>Metazoa</taxon>
        <taxon>Ecdysozoa</taxon>
        <taxon>Arthropoda</taxon>
        <taxon>Hexapoda</taxon>
        <taxon>Insecta</taxon>
        <taxon>Pterygota</taxon>
        <taxon>Neoptera</taxon>
        <taxon>Polyneoptera</taxon>
        <taxon>Dictyoptera</taxon>
        <taxon>Blattodea</taxon>
        <taxon>Blattoidea</taxon>
        <taxon>Blattidae</taxon>
        <taxon>Blattinae</taxon>
        <taxon>Periplaneta</taxon>
    </lineage>
</organism>
<dbReference type="Proteomes" id="UP001148838">
    <property type="component" value="Unassembled WGS sequence"/>
</dbReference>
<gene>
    <name evidence="1" type="ORF">ANN_14637</name>
</gene>
<protein>
    <recommendedName>
        <fullName evidence="3">Reverse transcriptase domain-containing protein</fullName>
    </recommendedName>
</protein>
<name>A0ABQ8SYZ4_PERAM</name>
<comment type="caution">
    <text evidence="1">The sequence shown here is derived from an EMBL/GenBank/DDBJ whole genome shotgun (WGS) entry which is preliminary data.</text>
</comment>
<dbReference type="PANTHER" id="PTHR47027">
    <property type="entry name" value="REVERSE TRANSCRIPTASE DOMAIN-CONTAINING PROTEIN"/>
    <property type="match status" value="1"/>
</dbReference>
<evidence type="ECO:0000313" key="2">
    <source>
        <dbReference type="Proteomes" id="UP001148838"/>
    </source>
</evidence>
<evidence type="ECO:0008006" key="3">
    <source>
        <dbReference type="Google" id="ProtNLM"/>
    </source>
</evidence>
<dbReference type="EMBL" id="JAJSOF020000019">
    <property type="protein sequence ID" value="KAJ4438690.1"/>
    <property type="molecule type" value="Genomic_DNA"/>
</dbReference>
<keyword evidence="2" id="KW-1185">Reference proteome</keyword>
<evidence type="ECO:0000313" key="1">
    <source>
        <dbReference type="EMBL" id="KAJ4438690.1"/>
    </source>
</evidence>